<reference evidence="7" key="1">
    <citation type="journal article" date="2019" name="Int. J. Syst. Evol. Microbiol.">
        <title>The Global Catalogue of Microorganisms (GCM) 10K type strain sequencing project: providing services to taxonomists for standard genome sequencing and annotation.</title>
        <authorList>
            <consortium name="The Broad Institute Genomics Platform"/>
            <consortium name="The Broad Institute Genome Sequencing Center for Infectious Disease"/>
            <person name="Wu L."/>
            <person name="Ma J."/>
        </authorList>
    </citation>
    <scope>NUCLEOTIDE SEQUENCE [LARGE SCALE GENOMIC DNA]</scope>
    <source>
        <strain evidence="7">JCM 31202</strain>
    </source>
</reference>
<dbReference type="Pfam" id="PF00330">
    <property type="entry name" value="Aconitase"/>
    <property type="match status" value="1"/>
</dbReference>
<dbReference type="PRINTS" id="PR00415">
    <property type="entry name" value="ACONITASE"/>
</dbReference>
<evidence type="ECO:0000313" key="6">
    <source>
        <dbReference type="EMBL" id="MFD0904377.1"/>
    </source>
</evidence>
<dbReference type="SUPFAM" id="SSF52016">
    <property type="entry name" value="LeuD/IlvD-like"/>
    <property type="match status" value="1"/>
</dbReference>
<dbReference type="GO" id="GO:0003994">
    <property type="term" value="F:aconitate hydratase activity"/>
    <property type="evidence" value="ECO:0007669"/>
    <property type="project" value="UniProtKB-EC"/>
</dbReference>
<dbReference type="Pfam" id="PF00694">
    <property type="entry name" value="Aconitase_C"/>
    <property type="match status" value="1"/>
</dbReference>
<protein>
    <submittedName>
        <fullName evidence="6">Aconitate hydratase</fullName>
        <ecNumber evidence="6">4.2.1.3</ecNumber>
    </submittedName>
</protein>
<dbReference type="InterPro" id="IPR015928">
    <property type="entry name" value="Aconitase/3IPM_dehydase_swvl"/>
</dbReference>
<evidence type="ECO:0000256" key="2">
    <source>
        <dbReference type="ARBA" id="ARBA00023004"/>
    </source>
</evidence>
<accession>A0ABW3EVV6</accession>
<dbReference type="InterPro" id="IPR050926">
    <property type="entry name" value="Aconitase/IPM_isomerase"/>
</dbReference>
<dbReference type="InterPro" id="IPR006250">
    <property type="entry name" value="Aconitase_put"/>
</dbReference>
<evidence type="ECO:0000259" key="4">
    <source>
        <dbReference type="Pfam" id="PF00330"/>
    </source>
</evidence>
<evidence type="ECO:0000313" key="7">
    <source>
        <dbReference type="Proteomes" id="UP001596972"/>
    </source>
</evidence>
<name>A0ABW3EVV6_9ACTN</name>
<keyword evidence="6" id="KW-0456">Lyase</keyword>
<dbReference type="EMBL" id="JBHTJA010000083">
    <property type="protein sequence ID" value="MFD0904377.1"/>
    <property type="molecule type" value="Genomic_DNA"/>
</dbReference>
<comment type="caution">
    <text evidence="6">The sequence shown here is derived from an EMBL/GenBank/DDBJ whole genome shotgun (WGS) entry which is preliminary data.</text>
</comment>
<evidence type="ECO:0000256" key="3">
    <source>
        <dbReference type="ARBA" id="ARBA00023014"/>
    </source>
</evidence>
<dbReference type="PANTHER" id="PTHR43160">
    <property type="entry name" value="ACONITATE HYDRATASE B"/>
    <property type="match status" value="1"/>
</dbReference>
<keyword evidence="2" id="KW-0408">Iron</keyword>
<dbReference type="EC" id="4.2.1.3" evidence="6"/>
<dbReference type="NCBIfam" id="TIGR01342">
    <property type="entry name" value="acon_putative"/>
    <property type="match status" value="1"/>
</dbReference>
<evidence type="ECO:0000256" key="1">
    <source>
        <dbReference type="ARBA" id="ARBA00022723"/>
    </source>
</evidence>
<dbReference type="Gene3D" id="3.20.19.10">
    <property type="entry name" value="Aconitase, domain 4"/>
    <property type="match status" value="1"/>
</dbReference>
<dbReference type="InterPro" id="IPR015931">
    <property type="entry name" value="Acnase/IPM_dHydase_lsu_aba_1/3"/>
</dbReference>
<sequence length="645" mass="69200">MPEGVARKLIAAHLVSGEMTPGTEIGIRVDQTLTQDATGTMVMLELEALDLDRVRTDVSVQYVDHNLLQADERNMADHLFLRSACRRFGLWYSGAGNGVSHPTHMERFGVPGATMAGSDSHTCAAGSLGMLAVGTGGLETAMAMAGEPLHIAMPEIWGVRLTGELPPWLSAKDVILEMLRRHGVRGGVNRVIEYHGPGLASLTAMDRHVIANMGAELGATTTVFPADGRVREFLRAQGREDDFTEIVADPGAGYDVTEEIDLASLEPLIARPGSPGDVVPVREVAGEDVHQVVVGSSANPGLRDFVAVAAIVRDRRVHPGVSLDVNPTSRQILLDLTRMGAAADLLRAGARIHQAGCLGCIGMGQAPAIGRNSLRTFPRNFPGRSGTEDDRVWLCSPETAAAAALTGRITDPRDLPMDPPVVRLPDVAASVRDEFEAPLPPGRAREVVLDKAPSIGTLPALDPLPDDLEVPVVITVGDDVSTDEILQAGARALPFRSDIARLADFAFVRLDPGYPDRARRAGAHAVVAGRNYGQGSSREHAAIAPRHLGLRLVLACGYARIHWQNLVNFGILPLEFADEADLGRIGQGDVLRIGNVREALREGGGVEVRNVTRDETYRARHRLSERQLELVAAGGQIPLLRERVR</sequence>
<dbReference type="RefSeq" id="WP_378304176.1">
    <property type="nucleotide sequence ID" value="NZ_JBHTJA010000083.1"/>
</dbReference>
<feature type="domain" description="Aconitase/3-isopropylmalate dehydratase large subunit alpha/beta/alpha" evidence="4">
    <location>
        <begin position="8"/>
        <end position="407"/>
    </location>
</feature>
<evidence type="ECO:0000259" key="5">
    <source>
        <dbReference type="Pfam" id="PF00694"/>
    </source>
</evidence>
<dbReference type="Proteomes" id="UP001596972">
    <property type="component" value="Unassembled WGS sequence"/>
</dbReference>
<keyword evidence="1" id="KW-0479">Metal-binding</keyword>
<proteinExistence type="predicted"/>
<keyword evidence="7" id="KW-1185">Reference proteome</keyword>
<dbReference type="SUPFAM" id="SSF53732">
    <property type="entry name" value="Aconitase iron-sulfur domain"/>
    <property type="match status" value="1"/>
</dbReference>
<dbReference type="Gene3D" id="3.30.499.10">
    <property type="entry name" value="Aconitase, domain 3"/>
    <property type="match status" value="2"/>
</dbReference>
<feature type="domain" description="Aconitase A/isopropylmalate dehydratase small subunit swivel" evidence="5">
    <location>
        <begin position="523"/>
        <end position="578"/>
    </location>
</feature>
<gene>
    <name evidence="6" type="ORF">ACFQ11_28605</name>
</gene>
<keyword evidence="3" id="KW-0411">Iron-sulfur</keyword>
<organism evidence="6 7">
    <name type="scientific">Actinomadura sediminis</name>
    <dbReference type="NCBI Taxonomy" id="1038904"/>
    <lineage>
        <taxon>Bacteria</taxon>
        <taxon>Bacillati</taxon>
        <taxon>Actinomycetota</taxon>
        <taxon>Actinomycetes</taxon>
        <taxon>Streptosporangiales</taxon>
        <taxon>Thermomonosporaceae</taxon>
        <taxon>Actinomadura</taxon>
    </lineage>
</organism>
<dbReference type="InterPro" id="IPR001030">
    <property type="entry name" value="Acoase/IPM_deHydtase_lsu_aba"/>
</dbReference>
<dbReference type="PANTHER" id="PTHR43160:SF3">
    <property type="entry name" value="ACONITATE HYDRATASE, MITOCHONDRIAL"/>
    <property type="match status" value="1"/>
</dbReference>
<dbReference type="InterPro" id="IPR036008">
    <property type="entry name" value="Aconitase_4Fe-4S_dom"/>
</dbReference>
<dbReference type="InterPro" id="IPR000573">
    <property type="entry name" value="AconitaseA/IPMdHydase_ssu_swvl"/>
</dbReference>
<dbReference type="NCBIfam" id="NF005558">
    <property type="entry name" value="PRK07229.1"/>
    <property type="match status" value="1"/>
</dbReference>